<evidence type="ECO:0000313" key="2">
    <source>
        <dbReference type="Proteomes" id="UP001552299"/>
    </source>
</evidence>
<sequence length="180" mass="19482">MASETSMSSTLITASYVHIVLQPFANILLLVNHGYTWKTGIPALIPYRNAADGDKRISPLLLHPLSSPLLVNFWLDIISLDSNVDVSDGETEFSADPVPLDHEDRVCVSTAGGIWPLNCSEGTNSLDKPAQLCASLPNRDDLMAENLGVVDVPISVLSNDALIAHLSCNMRIMRLCIENG</sequence>
<gene>
    <name evidence="1" type="ORF">M5K25_023579</name>
</gene>
<name>A0ABD0UFG3_DENTH</name>
<accession>A0ABD0UFG3</accession>
<proteinExistence type="predicted"/>
<dbReference type="AlphaFoldDB" id="A0ABD0UFG3"/>
<dbReference type="Proteomes" id="UP001552299">
    <property type="component" value="Unassembled WGS sequence"/>
</dbReference>
<protein>
    <submittedName>
        <fullName evidence="1">Uncharacterized protein</fullName>
    </submittedName>
</protein>
<keyword evidence="2" id="KW-1185">Reference proteome</keyword>
<dbReference type="EMBL" id="JANQDX010000017">
    <property type="protein sequence ID" value="KAL0909057.1"/>
    <property type="molecule type" value="Genomic_DNA"/>
</dbReference>
<comment type="caution">
    <text evidence="1">The sequence shown here is derived from an EMBL/GenBank/DDBJ whole genome shotgun (WGS) entry which is preliminary data.</text>
</comment>
<reference evidence="1 2" key="1">
    <citation type="journal article" date="2024" name="Plant Biotechnol. J.">
        <title>Dendrobium thyrsiflorum genome and its molecular insights into genes involved in important horticultural traits.</title>
        <authorList>
            <person name="Chen B."/>
            <person name="Wang J.Y."/>
            <person name="Zheng P.J."/>
            <person name="Li K.L."/>
            <person name="Liang Y.M."/>
            <person name="Chen X.F."/>
            <person name="Zhang C."/>
            <person name="Zhao X."/>
            <person name="He X."/>
            <person name="Zhang G.Q."/>
            <person name="Liu Z.J."/>
            <person name="Xu Q."/>
        </authorList>
    </citation>
    <scope>NUCLEOTIDE SEQUENCE [LARGE SCALE GENOMIC DNA]</scope>
    <source>
        <strain evidence="1">GZMU011</strain>
    </source>
</reference>
<evidence type="ECO:0000313" key="1">
    <source>
        <dbReference type="EMBL" id="KAL0909057.1"/>
    </source>
</evidence>
<organism evidence="1 2">
    <name type="scientific">Dendrobium thyrsiflorum</name>
    <name type="common">Pinecone-like raceme dendrobium</name>
    <name type="synonym">Orchid</name>
    <dbReference type="NCBI Taxonomy" id="117978"/>
    <lineage>
        <taxon>Eukaryota</taxon>
        <taxon>Viridiplantae</taxon>
        <taxon>Streptophyta</taxon>
        <taxon>Embryophyta</taxon>
        <taxon>Tracheophyta</taxon>
        <taxon>Spermatophyta</taxon>
        <taxon>Magnoliopsida</taxon>
        <taxon>Liliopsida</taxon>
        <taxon>Asparagales</taxon>
        <taxon>Orchidaceae</taxon>
        <taxon>Epidendroideae</taxon>
        <taxon>Malaxideae</taxon>
        <taxon>Dendrobiinae</taxon>
        <taxon>Dendrobium</taxon>
    </lineage>
</organism>